<dbReference type="Proteomes" id="UP000052008">
    <property type="component" value="Unassembled WGS sequence"/>
</dbReference>
<accession>A0A0S7WRX2</accession>
<dbReference type="PANTHER" id="PTHR10151">
    <property type="entry name" value="ECTONUCLEOTIDE PYROPHOSPHATASE/PHOSPHODIESTERASE"/>
    <property type="match status" value="1"/>
</dbReference>
<dbReference type="Pfam" id="PF01663">
    <property type="entry name" value="Phosphodiest"/>
    <property type="match status" value="1"/>
</dbReference>
<dbReference type="EMBL" id="LIZS01000035">
    <property type="protein sequence ID" value="KPJ52941.1"/>
    <property type="molecule type" value="Genomic_DNA"/>
</dbReference>
<dbReference type="InterPro" id="IPR002591">
    <property type="entry name" value="Phosphodiest/P_Trfase"/>
</dbReference>
<dbReference type="SUPFAM" id="SSF53649">
    <property type="entry name" value="Alkaline phosphatase-like"/>
    <property type="match status" value="1"/>
</dbReference>
<evidence type="ECO:0000313" key="1">
    <source>
        <dbReference type="EMBL" id="KPJ52941.1"/>
    </source>
</evidence>
<name>A0A0S7WRX2_UNCT6</name>
<evidence type="ECO:0008006" key="3">
    <source>
        <dbReference type="Google" id="ProtNLM"/>
    </source>
</evidence>
<dbReference type="PANTHER" id="PTHR10151:SF120">
    <property type="entry name" value="BIS(5'-ADENOSYL)-TRIPHOSPHATASE"/>
    <property type="match status" value="1"/>
</dbReference>
<dbReference type="STRING" id="1703770.AMJ39_06430"/>
<reference evidence="1 2" key="1">
    <citation type="journal article" date="2015" name="Microbiome">
        <title>Genomic resolution of linkages in carbon, nitrogen, and sulfur cycling among widespread estuary sediment bacteria.</title>
        <authorList>
            <person name="Baker B.J."/>
            <person name="Lazar C.S."/>
            <person name="Teske A.P."/>
            <person name="Dick G.J."/>
        </authorList>
    </citation>
    <scope>NUCLEOTIDE SEQUENCE [LARGE SCALE GENOMIC DNA]</scope>
    <source>
        <strain evidence="1">DG_24</strain>
    </source>
</reference>
<dbReference type="PATRIC" id="fig|1703770.3.peg.1234"/>
<organism evidence="1 2">
    <name type="scientific">candidate division TA06 bacterium DG_24</name>
    <dbReference type="NCBI Taxonomy" id="1703770"/>
    <lineage>
        <taxon>Bacteria</taxon>
        <taxon>Bacteria division TA06</taxon>
    </lineage>
</organism>
<sequence length="566" mass="63411">MKRRILVIGLDGATWRVLSPLLEEGALPTLAHLVAEGSHGPLRSTVPPLSGPAWVSFLTGKNPGKHGIFDFCGLQRENGERPALNATHLRSATVQHLVGRGGKRVGTINVPFTYPPRPVNGYVLTGMLTPRDDEASFAYPPHLIEELRQELGGYEVEADYDRFVDIQDSLPPATCRITDERGLAEEIMRVDTKRKETLIHLDREFEPDLTMLVFTSTDRVLHLFWADFEGVQAGAERWDATPGGEVMRDVLVHVDGLIGEILGALGRGCTTIIMSDHGFGPWNRIFYSNQWLVDIGLAKRLPVLRRLDGRFLVLIRKSLRDVLARLGMQVVADHLPQAMGRVGVWIPRLRDPGWSSLVRMDTVKAYSGTTGHQSFYVNRRDRERGGIVAPGAEYERVRGYLVERLKELRDPMTDAPLISRIYLKEEIYSGDALSLAPDVVVETEGGGCWMVPRYPFRPLFQDWNMGCHRPDGLVVLHGSGVKSGIEIEGARIIDLAPTILYLLGLSVPDDMDGSVLEQALEEDHLRRYPVRFERVEWSEEEQAVSEFTEEESAAIKDRLRGLGYIN</sequence>
<proteinExistence type="predicted"/>
<comment type="caution">
    <text evidence="1">The sequence shown here is derived from an EMBL/GenBank/DDBJ whole genome shotgun (WGS) entry which is preliminary data.</text>
</comment>
<gene>
    <name evidence="1" type="ORF">AMJ39_06430</name>
</gene>
<dbReference type="InterPro" id="IPR017850">
    <property type="entry name" value="Alkaline_phosphatase_core_sf"/>
</dbReference>
<dbReference type="Gene3D" id="3.40.720.10">
    <property type="entry name" value="Alkaline Phosphatase, subunit A"/>
    <property type="match status" value="2"/>
</dbReference>
<dbReference type="GO" id="GO:0016787">
    <property type="term" value="F:hydrolase activity"/>
    <property type="evidence" value="ECO:0007669"/>
    <property type="project" value="UniProtKB-ARBA"/>
</dbReference>
<evidence type="ECO:0000313" key="2">
    <source>
        <dbReference type="Proteomes" id="UP000052008"/>
    </source>
</evidence>
<protein>
    <recommendedName>
        <fullName evidence="3">Phosphodiesterase</fullName>
    </recommendedName>
</protein>
<dbReference type="AlphaFoldDB" id="A0A0S7WRX2"/>